<dbReference type="PROSITE" id="PS01032">
    <property type="entry name" value="PPM_1"/>
    <property type="match status" value="1"/>
</dbReference>
<comment type="cofactor">
    <cofactor evidence="2">
        <name>Mg(2+)</name>
        <dbReference type="ChEBI" id="CHEBI:18420"/>
    </cofactor>
</comment>
<evidence type="ECO:0000256" key="9">
    <source>
        <dbReference type="RuleBase" id="RU003465"/>
    </source>
</evidence>
<feature type="region of interest" description="Disordered" evidence="10">
    <location>
        <begin position="36"/>
        <end position="76"/>
    </location>
</feature>
<dbReference type="Proteomes" id="UP000077202">
    <property type="component" value="Unassembled WGS sequence"/>
</dbReference>
<evidence type="ECO:0000256" key="5">
    <source>
        <dbReference type="ARBA" id="ARBA00022801"/>
    </source>
</evidence>
<dbReference type="PANTHER" id="PTHR13832:SF790">
    <property type="entry name" value="PROTEIN PHOSPHATASE 2C 22-RELATED"/>
    <property type="match status" value="1"/>
</dbReference>
<evidence type="ECO:0000256" key="7">
    <source>
        <dbReference type="ARBA" id="ARBA00022912"/>
    </source>
</evidence>
<evidence type="ECO:0000256" key="1">
    <source>
        <dbReference type="ARBA" id="ARBA00001936"/>
    </source>
</evidence>
<evidence type="ECO:0000313" key="13">
    <source>
        <dbReference type="Proteomes" id="UP000077202"/>
    </source>
</evidence>
<accession>A0A176WEL5</accession>
<dbReference type="InterPro" id="IPR015655">
    <property type="entry name" value="PP2C"/>
</dbReference>
<dbReference type="PROSITE" id="PS51746">
    <property type="entry name" value="PPM_2"/>
    <property type="match status" value="1"/>
</dbReference>
<sequence>MAAGTDITHPVSALEAAYKPIPLEPLPVCTIKENGVAVDNNDPSIVEKNRKDRETLQASSRPPRPNPNAAPPTASFVRRSVSTARLTSLSSASDLDTDGIESSERPIFERHPLERMDRAIVEYTPILRSGGWMDQGNRPAMEDTHLRIDNLVTWHAESSQTSEASLSSNEGPGAFYGVFDGHGGKEAADYVRENLLINFLEDSSYPNSLSEAVKNAFYKTDVALNNEFIRHQEWTCGTTALTAIISGSVGDVRPRFVVTFFEIPIFFKEAYRIARTVYWNLLVANAGDCRAVLSKRGVAVQMSRDHKPCCAMERSRIESVGGYVYDGYLNGQLAVARALGDWHMTELKEFRNEIPGRSFFDGPLSGEPELQQAVLTDEDEFMIIGCDGLWDVFTSQNAIDFARKRLQAHNDPERCSKELVKEALVRNTSDNLTVVTVCFQPDPPPKLGKAWVPRFRRSISAEGLRNLQDLLDHDAP</sequence>
<evidence type="ECO:0000259" key="11">
    <source>
        <dbReference type="PROSITE" id="PS51746"/>
    </source>
</evidence>
<dbReference type="GO" id="GO:0004722">
    <property type="term" value="F:protein serine/threonine phosphatase activity"/>
    <property type="evidence" value="ECO:0007669"/>
    <property type="project" value="UniProtKB-EC"/>
</dbReference>
<dbReference type="Gene3D" id="3.60.40.10">
    <property type="entry name" value="PPM-type phosphatase domain"/>
    <property type="match status" value="1"/>
</dbReference>
<comment type="caution">
    <text evidence="12">The sequence shown here is derived from an EMBL/GenBank/DDBJ whole genome shotgun (WGS) entry which is preliminary data.</text>
</comment>
<evidence type="ECO:0000256" key="10">
    <source>
        <dbReference type="SAM" id="MobiDB-lite"/>
    </source>
</evidence>
<dbReference type="PANTHER" id="PTHR13832">
    <property type="entry name" value="PROTEIN PHOSPHATASE 2C"/>
    <property type="match status" value="1"/>
</dbReference>
<evidence type="ECO:0000256" key="8">
    <source>
        <dbReference type="ARBA" id="ARBA00023211"/>
    </source>
</evidence>
<keyword evidence="4" id="KW-0479">Metal-binding</keyword>
<reference evidence="12" key="1">
    <citation type="submission" date="2016-03" db="EMBL/GenBank/DDBJ databases">
        <title>Mechanisms controlling the formation of the plant cell surface in tip-growing cells are functionally conserved among land plants.</title>
        <authorList>
            <person name="Honkanen S."/>
            <person name="Jones V.A."/>
            <person name="Morieri G."/>
            <person name="Champion C."/>
            <person name="Hetherington A.J."/>
            <person name="Kelly S."/>
            <person name="Saint-Marcoux D."/>
            <person name="Proust H."/>
            <person name="Prescott H."/>
            <person name="Dolan L."/>
        </authorList>
    </citation>
    <scope>NUCLEOTIDE SEQUENCE [LARGE SCALE GENOMIC DNA]</scope>
    <source>
        <tissue evidence="12">Whole gametophyte</tissue>
    </source>
</reference>
<dbReference type="InterPro" id="IPR000222">
    <property type="entry name" value="PP2C_BS"/>
</dbReference>
<evidence type="ECO:0000256" key="4">
    <source>
        <dbReference type="ARBA" id="ARBA00022723"/>
    </source>
</evidence>
<dbReference type="EC" id="3.1.3.16" evidence="3"/>
<proteinExistence type="inferred from homology"/>
<feature type="compositionally biased region" description="Basic and acidic residues" evidence="10">
    <location>
        <begin position="45"/>
        <end position="55"/>
    </location>
</feature>
<organism evidence="12 13">
    <name type="scientific">Marchantia polymorpha subsp. ruderalis</name>
    <dbReference type="NCBI Taxonomy" id="1480154"/>
    <lineage>
        <taxon>Eukaryota</taxon>
        <taxon>Viridiplantae</taxon>
        <taxon>Streptophyta</taxon>
        <taxon>Embryophyta</taxon>
        <taxon>Marchantiophyta</taxon>
        <taxon>Marchantiopsida</taxon>
        <taxon>Marchantiidae</taxon>
        <taxon>Marchantiales</taxon>
        <taxon>Marchantiaceae</taxon>
        <taxon>Marchantia</taxon>
    </lineage>
</organism>
<dbReference type="SMART" id="SM00332">
    <property type="entry name" value="PP2Cc"/>
    <property type="match status" value="1"/>
</dbReference>
<evidence type="ECO:0000256" key="2">
    <source>
        <dbReference type="ARBA" id="ARBA00001946"/>
    </source>
</evidence>
<gene>
    <name evidence="12" type="ORF">AXG93_4031s1240</name>
</gene>
<feature type="domain" description="PPM-type phosphatase" evidence="11">
    <location>
        <begin position="128"/>
        <end position="439"/>
    </location>
</feature>
<name>A0A176WEL5_MARPO</name>
<keyword evidence="6" id="KW-0460">Magnesium</keyword>
<dbReference type="GO" id="GO:0046872">
    <property type="term" value="F:metal ion binding"/>
    <property type="evidence" value="ECO:0007669"/>
    <property type="project" value="UniProtKB-KW"/>
</dbReference>
<keyword evidence="13" id="KW-1185">Reference proteome</keyword>
<comment type="similarity">
    <text evidence="9">Belongs to the PP2C family.</text>
</comment>
<keyword evidence="7 9" id="KW-0904">Protein phosphatase</keyword>
<evidence type="ECO:0000313" key="12">
    <source>
        <dbReference type="EMBL" id="OAE31073.1"/>
    </source>
</evidence>
<evidence type="ECO:0000256" key="3">
    <source>
        <dbReference type="ARBA" id="ARBA00013081"/>
    </source>
</evidence>
<dbReference type="CDD" id="cd00143">
    <property type="entry name" value="PP2Cc"/>
    <property type="match status" value="1"/>
</dbReference>
<dbReference type="InterPro" id="IPR036457">
    <property type="entry name" value="PPM-type-like_dom_sf"/>
</dbReference>
<keyword evidence="5 9" id="KW-0378">Hydrolase</keyword>
<evidence type="ECO:0000256" key="6">
    <source>
        <dbReference type="ARBA" id="ARBA00022842"/>
    </source>
</evidence>
<dbReference type="SUPFAM" id="SSF81606">
    <property type="entry name" value="PP2C-like"/>
    <property type="match status" value="1"/>
</dbReference>
<keyword evidence="8" id="KW-0464">Manganese</keyword>
<dbReference type="AlphaFoldDB" id="A0A176WEL5"/>
<dbReference type="Pfam" id="PF00481">
    <property type="entry name" value="PP2C"/>
    <property type="match status" value="1"/>
</dbReference>
<dbReference type="EMBL" id="LVLJ01001187">
    <property type="protein sequence ID" value="OAE31073.1"/>
    <property type="molecule type" value="Genomic_DNA"/>
</dbReference>
<dbReference type="InterPro" id="IPR001932">
    <property type="entry name" value="PPM-type_phosphatase-like_dom"/>
</dbReference>
<comment type="cofactor">
    <cofactor evidence="1">
        <name>Mn(2+)</name>
        <dbReference type="ChEBI" id="CHEBI:29035"/>
    </cofactor>
</comment>
<protein>
    <recommendedName>
        <fullName evidence="3">protein-serine/threonine phosphatase</fullName>
        <ecNumber evidence="3">3.1.3.16</ecNumber>
    </recommendedName>
</protein>